<sequence>MARTPAQRLNPAQRGRARRRGAVGAAMAVGLTAMLGMGALATEAGVWLTVRRNVQNAADAGAYAGISTLALRGPNAPLALSVDTVARDAVERNGFLAGRDGTSVTVRTGFWNESTRTFTSPAPAGNSPNAVRVEVTQPQPTALARLISATTPVAWGGATAIIAQGGPACTLTIPPPTTTSQVSGRTNIAGSSTVNAPECLMVANATGRRAINIQNNSAAQAATIGGLRSSGQCYNCNQVMGGNMPAGYSSNQAPTPNPYRHVDLAPMPSFNNAQCVEPTYLNASGQPTNRNGAVEIRLAAHTNPNTTPSATCTNVAIGAGQTLTLTPGTYYFNNASLSQTGGRIVCSGCSVGGAGVTIVLTGSNPNNVGNLRITGGEFNLNAPGPGFGTISAYDGIVLYRDDLGRVSNAANDSIKITGNPNSTIFGAIYAPTAHVELEGTGTMNQTPTPAGGCMAVVAGELTYSGNSAVNIAACEANGTAVTRIVYVRLAQ</sequence>
<evidence type="ECO:0000259" key="3">
    <source>
        <dbReference type="Pfam" id="PF13400"/>
    </source>
</evidence>
<dbReference type="InterPro" id="IPR028087">
    <property type="entry name" value="Tad_N"/>
</dbReference>
<reference evidence="4 5" key="1">
    <citation type="submission" date="2020-08" db="EMBL/GenBank/DDBJ databases">
        <title>Genomic Encyclopedia of Type Strains, Phase IV (KMG-IV): sequencing the most valuable type-strain genomes for metagenomic binning, comparative biology and taxonomic classification.</title>
        <authorList>
            <person name="Goeker M."/>
        </authorList>
    </citation>
    <scope>NUCLEOTIDE SEQUENCE [LARGE SCALE GENOMIC DNA]</scope>
    <source>
        <strain evidence="4 5">DSM 25895</strain>
    </source>
</reference>
<proteinExistence type="predicted"/>
<dbReference type="EMBL" id="JACIJE010000006">
    <property type="protein sequence ID" value="MBB5690294.1"/>
    <property type="molecule type" value="Genomic_DNA"/>
</dbReference>
<dbReference type="Pfam" id="PF09977">
    <property type="entry name" value="Tad_C"/>
    <property type="match status" value="1"/>
</dbReference>
<feature type="domain" description="Putative Flp pilus-assembly TadG-like N-terminal" evidence="3">
    <location>
        <begin position="21"/>
        <end position="65"/>
    </location>
</feature>
<evidence type="ECO:0000313" key="5">
    <source>
        <dbReference type="Proteomes" id="UP000562254"/>
    </source>
</evidence>
<keyword evidence="1" id="KW-0472">Membrane</keyword>
<comment type="caution">
    <text evidence="4">The sequence shown here is derived from an EMBL/GenBank/DDBJ whole genome shotgun (WGS) entry which is preliminary data.</text>
</comment>
<accession>A0A840Y8V7</accession>
<keyword evidence="1" id="KW-1133">Transmembrane helix</keyword>
<dbReference type="RefSeq" id="WP_184484932.1">
    <property type="nucleotide sequence ID" value="NZ_JAAEDJ010000044.1"/>
</dbReference>
<dbReference type="AlphaFoldDB" id="A0A840Y8V7"/>
<evidence type="ECO:0000256" key="1">
    <source>
        <dbReference type="SAM" id="Phobius"/>
    </source>
</evidence>
<name>A0A840Y8V7_9PROT</name>
<evidence type="ECO:0000313" key="4">
    <source>
        <dbReference type="EMBL" id="MBB5690294.1"/>
    </source>
</evidence>
<dbReference type="Pfam" id="PF13400">
    <property type="entry name" value="Tad"/>
    <property type="match status" value="1"/>
</dbReference>
<feature type="domain" description="DUF2134" evidence="2">
    <location>
        <begin position="86"/>
        <end position="148"/>
    </location>
</feature>
<protein>
    <submittedName>
        <fullName evidence="4">Flp pilus assembly protein TadG</fullName>
    </submittedName>
</protein>
<dbReference type="InterPro" id="IPR018705">
    <property type="entry name" value="DUF2134_membrane"/>
</dbReference>
<gene>
    <name evidence="4" type="ORF">FHS88_002427</name>
</gene>
<keyword evidence="1" id="KW-0812">Transmembrane</keyword>
<dbReference type="Proteomes" id="UP000562254">
    <property type="component" value="Unassembled WGS sequence"/>
</dbReference>
<feature type="transmembrane region" description="Helical" evidence="1">
    <location>
        <begin position="21"/>
        <end position="41"/>
    </location>
</feature>
<organism evidence="4 5">
    <name type="scientific">Neoroseomonas alkaliterrae</name>
    <dbReference type="NCBI Taxonomy" id="1452450"/>
    <lineage>
        <taxon>Bacteria</taxon>
        <taxon>Pseudomonadati</taxon>
        <taxon>Pseudomonadota</taxon>
        <taxon>Alphaproteobacteria</taxon>
        <taxon>Acetobacterales</taxon>
        <taxon>Acetobacteraceae</taxon>
        <taxon>Neoroseomonas</taxon>
    </lineage>
</organism>
<evidence type="ECO:0000259" key="2">
    <source>
        <dbReference type="Pfam" id="PF09977"/>
    </source>
</evidence>
<keyword evidence="5" id="KW-1185">Reference proteome</keyword>